<dbReference type="Proteomes" id="UP001358417">
    <property type="component" value="Unassembled WGS sequence"/>
</dbReference>
<gene>
    <name evidence="2" type="ORF">LTR84_004183</name>
</gene>
<sequence length="213" mass="24582">MGSCSSSLPSPPVLTKKQQHTSTIEPGAANGRKRKSSAIGEESVSVARREQEVIHQVKRVKLAPRRHQLPTPPPTPSPPSPAWYAPLTRLLSELASRQESLVETEVCLRELFNKCQQRTDKLASLQSYHGAHLKSNTTLRKEAKRLNREIRWCQHEIKKGMKWRVQVIASIDRAERRVRIEENRDLVEQLDAECRVLWRSIMTERRNWLNELD</sequence>
<dbReference type="RefSeq" id="XP_064704873.1">
    <property type="nucleotide sequence ID" value="XM_064847761.1"/>
</dbReference>
<protein>
    <submittedName>
        <fullName evidence="2">Uncharacterized protein</fullName>
    </submittedName>
</protein>
<name>A0AAV9N5X3_9EURO</name>
<dbReference type="EMBL" id="JAVRRD010000018">
    <property type="protein sequence ID" value="KAK5050063.1"/>
    <property type="molecule type" value="Genomic_DNA"/>
</dbReference>
<evidence type="ECO:0000313" key="2">
    <source>
        <dbReference type="EMBL" id="KAK5050063.1"/>
    </source>
</evidence>
<feature type="region of interest" description="Disordered" evidence="1">
    <location>
        <begin position="1"/>
        <end position="81"/>
    </location>
</feature>
<dbReference type="GeneID" id="89972362"/>
<reference evidence="2 3" key="1">
    <citation type="submission" date="2023-08" db="EMBL/GenBank/DDBJ databases">
        <title>Black Yeasts Isolated from many extreme environments.</title>
        <authorList>
            <person name="Coleine C."/>
            <person name="Stajich J.E."/>
            <person name="Selbmann L."/>
        </authorList>
    </citation>
    <scope>NUCLEOTIDE SEQUENCE [LARGE SCALE GENOMIC DNA]</scope>
    <source>
        <strain evidence="2 3">CCFEE 5792</strain>
    </source>
</reference>
<proteinExistence type="predicted"/>
<organism evidence="2 3">
    <name type="scientific">Exophiala bonariae</name>
    <dbReference type="NCBI Taxonomy" id="1690606"/>
    <lineage>
        <taxon>Eukaryota</taxon>
        <taxon>Fungi</taxon>
        <taxon>Dikarya</taxon>
        <taxon>Ascomycota</taxon>
        <taxon>Pezizomycotina</taxon>
        <taxon>Eurotiomycetes</taxon>
        <taxon>Chaetothyriomycetidae</taxon>
        <taxon>Chaetothyriales</taxon>
        <taxon>Herpotrichiellaceae</taxon>
        <taxon>Exophiala</taxon>
    </lineage>
</organism>
<feature type="compositionally biased region" description="Pro residues" evidence="1">
    <location>
        <begin position="70"/>
        <end position="81"/>
    </location>
</feature>
<feature type="compositionally biased region" description="Basic residues" evidence="1">
    <location>
        <begin position="56"/>
        <end position="68"/>
    </location>
</feature>
<dbReference type="AlphaFoldDB" id="A0AAV9N5X3"/>
<evidence type="ECO:0000256" key="1">
    <source>
        <dbReference type="SAM" id="MobiDB-lite"/>
    </source>
</evidence>
<accession>A0AAV9N5X3</accession>
<comment type="caution">
    <text evidence="2">The sequence shown here is derived from an EMBL/GenBank/DDBJ whole genome shotgun (WGS) entry which is preliminary data.</text>
</comment>
<keyword evidence="3" id="KW-1185">Reference proteome</keyword>
<evidence type="ECO:0000313" key="3">
    <source>
        <dbReference type="Proteomes" id="UP001358417"/>
    </source>
</evidence>